<reference evidence="1" key="1">
    <citation type="submission" date="2023-04" db="EMBL/GenBank/DDBJ databases">
        <title>Phytophthora fragariaefolia NBRC 109709.</title>
        <authorList>
            <person name="Ichikawa N."/>
            <person name="Sato H."/>
            <person name="Tonouchi N."/>
        </authorList>
    </citation>
    <scope>NUCLEOTIDE SEQUENCE</scope>
    <source>
        <strain evidence="1">NBRC 109709</strain>
    </source>
</reference>
<accession>A0A9W6XBX6</accession>
<organism evidence="1 2">
    <name type="scientific">Phytophthora fragariaefolia</name>
    <dbReference type="NCBI Taxonomy" id="1490495"/>
    <lineage>
        <taxon>Eukaryota</taxon>
        <taxon>Sar</taxon>
        <taxon>Stramenopiles</taxon>
        <taxon>Oomycota</taxon>
        <taxon>Peronosporomycetes</taxon>
        <taxon>Peronosporales</taxon>
        <taxon>Peronosporaceae</taxon>
        <taxon>Phytophthora</taxon>
    </lineage>
</organism>
<gene>
    <name evidence="1" type="ORF">Pfra01_000936200</name>
</gene>
<dbReference type="EMBL" id="BSXT01000869">
    <property type="protein sequence ID" value="GMF35408.1"/>
    <property type="molecule type" value="Genomic_DNA"/>
</dbReference>
<dbReference type="AlphaFoldDB" id="A0A9W6XBX6"/>
<sequence length="229" mass="25713">MQAVPDFVTQAIRDFQPPAGFTIVPKLRGEPSLILDWGVRVKCMTDDKPYVGWICLGSRTCQRNAKIIQLFGNTSKATKHLADVHVRSSAKSDAEATRKCTRQQELDRVLDSIATTNDSRRKTPLIETLRIIRNNLPFRLGEYNETELLADLTVKPEFRATIDSQIVGRAIVELYASSKMRAIKLLVSNRITGVGSLAMVVDFLSCKTQPSVSIWYFEFSSSITNPNYI</sequence>
<dbReference type="OrthoDB" id="162805at2759"/>
<proteinExistence type="predicted"/>
<evidence type="ECO:0000313" key="1">
    <source>
        <dbReference type="EMBL" id="GMF35408.1"/>
    </source>
</evidence>
<evidence type="ECO:0000313" key="2">
    <source>
        <dbReference type="Proteomes" id="UP001165121"/>
    </source>
</evidence>
<dbReference type="Proteomes" id="UP001165121">
    <property type="component" value="Unassembled WGS sequence"/>
</dbReference>
<keyword evidence="2" id="KW-1185">Reference proteome</keyword>
<protein>
    <submittedName>
        <fullName evidence="1">Unnamed protein product</fullName>
    </submittedName>
</protein>
<name>A0A9W6XBX6_9STRA</name>
<comment type="caution">
    <text evidence="1">The sequence shown here is derived from an EMBL/GenBank/DDBJ whole genome shotgun (WGS) entry which is preliminary data.</text>
</comment>